<dbReference type="RefSeq" id="WP_382253687.1">
    <property type="nucleotide sequence ID" value="NZ_JBHTBX010000002.1"/>
</dbReference>
<sequence>MPLSRHLVVLFLLLGVCLSVSRAQQAGTANAAATPARPKVALVLSGGGARGLAHVGVLKVLEQSRVPVDMVVGTSMGAIIGGLYAAGMSPDELERQVAQLDWGGLFERREPRQLLSQRSKEEDFELAPLMQLGFRDGEFRLPTGAVSTRSLEMLLRRHTLPVRHLASFDGLPLPFRAVATDMETGEAVVLDHGDLAAALRASMSVPGVFSPLEINGRILGDGGLVDNLPVEVARRMGADVVIAVNIGTPLAGRETLGTLLGITAQMVNILTEQNVRRSIDLLTTRDLLLQPPLGELTSADFDKASDLVALGERYAESVRVAIERFSQEPMVYAQWKLQRDAHLALLTERGGRLGQVRFEGVQGERLRQLERLVESRPGQALDVDRIERDVRQLAATGDYERVDYRLERLPEQADEALVVQLRENGWGPNYLGLGLDLRTDFDGQSAFNLRLHHTRRWLSEGGSEWRSRVQLGSNLQASSEIYQPIDAAEGRFVSAYGAAGLRRADIFDENGEAAAIIKRRSVDVGVDYGMPFGVLGRIGELRVGWFESWRHTRPELVGGSIAGYDHLLVQRWRESGLRLALVADQLDYANFPSEGYRLKTELMTGRRRVEGLPRERLHRVEASAVYAHSWGRHTVNLGTRLARVNQLPVGALDEYSLGGFQQLSGYRIGQVIGSRLAFGRLTYYHRQDWVTGVARAVFLGGSIEAGNAWQSGEDVSLRKLRWGSSLFVGADTALGPLYLGLVSAPKGYTGLYLFLGRP</sequence>
<dbReference type="CDD" id="cd07205">
    <property type="entry name" value="Pat_PNPLA6_PNPLA7_NTE1_like"/>
    <property type="match status" value="1"/>
</dbReference>
<evidence type="ECO:0000313" key="10">
    <source>
        <dbReference type="Proteomes" id="UP001596495"/>
    </source>
</evidence>
<accession>A0ABW2R4P3</accession>
<feature type="short sequence motif" description="GXGXXG" evidence="6">
    <location>
        <begin position="46"/>
        <end position="51"/>
    </location>
</feature>
<comment type="caution">
    <text evidence="9">The sequence shown here is derived from an EMBL/GenBank/DDBJ whole genome shotgun (WGS) entry which is preliminary data.</text>
</comment>
<dbReference type="Gene3D" id="3.10.20.310">
    <property type="entry name" value="membrane protein fhac"/>
    <property type="match status" value="1"/>
</dbReference>
<dbReference type="PROSITE" id="PS51635">
    <property type="entry name" value="PNPLA"/>
    <property type="match status" value="1"/>
</dbReference>
<keyword evidence="7" id="KW-0732">Signal</keyword>
<feature type="domain" description="PNPLA" evidence="8">
    <location>
        <begin position="42"/>
        <end position="234"/>
    </location>
</feature>
<proteinExistence type="predicted"/>
<dbReference type="Proteomes" id="UP001596495">
    <property type="component" value="Unassembled WGS sequence"/>
</dbReference>
<dbReference type="InterPro" id="IPR000184">
    <property type="entry name" value="Bac_surfAg_D15"/>
</dbReference>
<dbReference type="Pfam" id="PF01103">
    <property type="entry name" value="Omp85"/>
    <property type="match status" value="1"/>
</dbReference>
<dbReference type="PANTHER" id="PTHR14226:SF29">
    <property type="entry name" value="NEUROPATHY TARGET ESTERASE SWS"/>
    <property type="match status" value="1"/>
</dbReference>
<gene>
    <name evidence="9" type="ORF">ACFQNJ_02795</name>
</gene>
<keyword evidence="4 6" id="KW-0443">Lipid metabolism</keyword>
<evidence type="ECO:0000256" key="1">
    <source>
        <dbReference type="ARBA" id="ARBA00004370"/>
    </source>
</evidence>
<evidence type="ECO:0000256" key="3">
    <source>
        <dbReference type="ARBA" id="ARBA00022963"/>
    </source>
</evidence>
<feature type="short sequence motif" description="GXSXG" evidence="6">
    <location>
        <begin position="73"/>
        <end position="77"/>
    </location>
</feature>
<evidence type="ECO:0000256" key="2">
    <source>
        <dbReference type="ARBA" id="ARBA00022801"/>
    </source>
</evidence>
<evidence type="ECO:0000256" key="7">
    <source>
        <dbReference type="SAM" id="SignalP"/>
    </source>
</evidence>
<dbReference type="Pfam" id="PF01734">
    <property type="entry name" value="Patatin"/>
    <property type="match status" value="1"/>
</dbReference>
<feature type="short sequence motif" description="DGA/G" evidence="6">
    <location>
        <begin position="221"/>
        <end position="223"/>
    </location>
</feature>
<dbReference type="Gene3D" id="2.40.160.50">
    <property type="entry name" value="membrane protein fhac: a member of the omp85/tpsb transporter family"/>
    <property type="match status" value="1"/>
</dbReference>
<dbReference type="InterPro" id="IPR002641">
    <property type="entry name" value="PNPLA_dom"/>
</dbReference>
<reference evidence="10" key="1">
    <citation type="journal article" date="2019" name="Int. J. Syst. Evol. Microbiol.">
        <title>The Global Catalogue of Microorganisms (GCM) 10K type strain sequencing project: providing services to taxonomists for standard genome sequencing and annotation.</title>
        <authorList>
            <consortium name="The Broad Institute Genomics Platform"/>
            <consortium name="The Broad Institute Genome Sequencing Center for Infectious Disease"/>
            <person name="Wu L."/>
            <person name="Ma J."/>
        </authorList>
    </citation>
    <scope>NUCLEOTIDE SEQUENCE [LARGE SCALE GENOMIC DNA]</scope>
    <source>
        <strain evidence="10">CCUG 54518</strain>
    </source>
</reference>
<dbReference type="InterPro" id="IPR010827">
    <property type="entry name" value="BamA/TamA_POTRA"/>
</dbReference>
<comment type="subcellular location">
    <subcellularLocation>
        <location evidence="1">Membrane</location>
    </subcellularLocation>
</comment>
<keyword evidence="5" id="KW-0472">Membrane</keyword>
<dbReference type="Gene3D" id="3.40.1090.10">
    <property type="entry name" value="Cytosolic phospholipase A2 catalytic domain"/>
    <property type="match status" value="2"/>
</dbReference>
<dbReference type="EMBL" id="JBHTBX010000002">
    <property type="protein sequence ID" value="MFC7433434.1"/>
    <property type="molecule type" value="Genomic_DNA"/>
</dbReference>
<keyword evidence="2 6" id="KW-0378">Hydrolase</keyword>
<dbReference type="Pfam" id="PF07244">
    <property type="entry name" value="POTRA"/>
    <property type="match status" value="1"/>
</dbReference>
<feature type="active site" description="Proton acceptor" evidence="6">
    <location>
        <position position="221"/>
    </location>
</feature>
<dbReference type="InterPro" id="IPR016035">
    <property type="entry name" value="Acyl_Trfase/lysoPLipase"/>
</dbReference>
<protein>
    <submittedName>
        <fullName evidence="9">Patatin-like phospholipase family protein</fullName>
    </submittedName>
</protein>
<organism evidence="9 10">
    <name type="scientific">Hydrogenophaga bisanensis</name>
    <dbReference type="NCBI Taxonomy" id="439611"/>
    <lineage>
        <taxon>Bacteria</taxon>
        <taxon>Pseudomonadati</taxon>
        <taxon>Pseudomonadota</taxon>
        <taxon>Betaproteobacteria</taxon>
        <taxon>Burkholderiales</taxon>
        <taxon>Comamonadaceae</taxon>
        <taxon>Hydrogenophaga</taxon>
    </lineage>
</organism>
<keyword evidence="3 6" id="KW-0442">Lipid degradation</keyword>
<feature type="signal peptide" evidence="7">
    <location>
        <begin position="1"/>
        <end position="25"/>
    </location>
</feature>
<evidence type="ECO:0000313" key="9">
    <source>
        <dbReference type="EMBL" id="MFC7433434.1"/>
    </source>
</evidence>
<evidence type="ECO:0000256" key="5">
    <source>
        <dbReference type="ARBA" id="ARBA00023136"/>
    </source>
</evidence>
<feature type="active site" description="Nucleophile" evidence="6">
    <location>
        <position position="75"/>
    </location>
</feature>
<keyword evidence="10" id="KW-1185">Reference proteome</keyword>
<evidence type="ECO:0000259" key="8">
    <source>
        <dbReference type="PROSITE" id="PS51635"/>
    </source>
</evidence>
<dbReference type="PANTHER" id="PTHR14226">
    <property type="entry name" value="NEUROPATHY TARGET ESTERASE/SWISS CHEESE D.MELANOGASTER"/>
    <property type="match status" value="1"/>
</dbReference>
<feature type="chain" id="PRO_5046518428" evidence="7">
    <location>
        <begin position="26"/>
        <end position="758"/>
    </location>
</feature>
<evidence type="ECO:0000256" key="4">
    <source>
        <dbReference type="ARBA" id="ARBA00023098"/>
    </source>
</evidence>
<evidence type="ECO:0000256" key="6">
    <source>
        <dbReference type="PROSITE-ProRule" id="PRU01161"/>
    </source>
</evidence>
<dbReference type="InterPro" id="IPR050301">
    <property type="entry name" value="NTE"/>
</dbReference>
<dbReference type="SUPFAM" id="SSF52151">
    <property type="entry name" value="FabD/lysophospholipase-like"/>
    <property type="match status" value="1"/>
</dbReference>
<name>A0ABW2R4P3_9BURK</name>